<dbReference type="FunFam" id="3.40.50.300:FF:000006">
    <property type="entry name" value="DNA-binding transcriptional regulator NtrC"/>
    <property type="match status" value="1"/>
</dbReference>
<evidence type="ECO:0000256" key="3">
    <source>
        <dbReference type="ARBA" id="ARBA00023015"/>
    </source>
</evidence>
<sequence length="498" mass="56043">MTDRKEILALYDISQVINSIPDFEELLSKVMDLVISTTRAERGFIMLRDAPGEEMSVKVARNLEQKDIEKPGEISQTTLNQVMETGEPLLTSDAKTDPRFTGSESVMLYNIRSVLCTPLKKQSEIIGLIYIDSRTTSNVFTEDDKDFLAAFANMAAISIENARLQARLRQENLILKKEIRHHYQFDNIVGKSAKFLAALSLVERVLDSSVPVLIQGESGTGKELIARAIHYNGPRREAMFLAQYCGALPETLLESELFGYKKGSFTGATANKMGLFEEADGGTFFLDEIGDISPTIQAKLLRVLQDGEMRRIGENKSIRVDVRIISATNRNLKQEVAEGRFREDLYYRLNVVTIELPPLRERRDDIPLLIHYFLENSQQAAAKKISDITREAKEAMAGYYWPGNIRELENVISYAIVMTKGSIIGVEDLPGSVLSQKPEAQPVITGKTMHQMELDYILSTLRACQGDRKRTANQLGISLRTLQYKLKELKQDGHALEK</sequence>
<name>A0A1F5R331_9BACT</name>
<dbReference type="AlphaFoldDB" id="A0A1F5R331"/>
<comment type="caution">
    <text evidence="7">The sequence shown here is derived from an EMBL/GenBank/DDBJ whole genome shotgun (WGS) entry which is preliminary data.</text>
</comment>
<dbReference type="PROSITE" id="PS00675">
    <property type="entry name" value="SIGMA54_INTERACT_1"/>
    <property type="match status" value="1"/>
</dbReference>
<dbReference type="PROSITE" id="PS50045">
    <property type="entry name" value="SIGMA54_INTERACT_4"/>
    <property type="match status" value="1"/>
</dbReference>
<dbReference type="Gene3D" id="1.10.10.60">
    <property type="entry name" value="Homeodomain-like"/>
    <property type="match status" value="1"/>
</dbReference>
<dbReference type="SUPFAM" id="SSF46689">
    <property type="entry name" value="Homeodomain-like"/>
    <property type="match status" value="1"/>
</dbReference>
<dbReference type="SMART" id="SM00382">
    <property type="entry name" value="AAA"/>
    <property type="match status" value="1"/>
</dbReference>
<dbReference type="PANTHER" id="PTHR32071">
    <property type="entry name" value="TRANSCRIPTIONAL REGULATORY PROTEIN"/>
    <property type="match status" value="1"/>
</dbReference>
<proteinExistence type="predicted"/>
<reference evidence="7 8" key="1">
    <citation type="journal article" date="2016" name="Nat. Commun.">
        <title>Thousands of microbial genomes shed light on interconnected biogeochemical processes in an aquifer system.</title>
        <authorList>
            <person name="Anantharaman K."/>
            <person name="Brown C.T."/>
            <person name="Hug L.A."/>
            <person name="Sharon I."/>
            <person name="Castelle C.J."/>
            <person name="Probst A.J."/>
            <person name="Thomas B.C."/>
            <person name="Singh A."/>
            <person name="Wilkins M.J."/>
            <person name="Karaoz U."/>
            <person name="Brodie E.L."/>
            <person name="Williams K.H."/>
            <person name="Hubbard S.S."/>
            <person name="Banfield J.F."/>
        </authorList>
    </citation>
    <scope>NUCLEOTIDE SEQUENCE [LARGE SCALE GENOMIC DNA]</scope>
</reference>
<dbReference type="InterPro" id="IPR058031">
    <property type="entry name" value="AAA_lid_NorR"/>
</dbReference>
<dbReference type="InterPro" id="IPR003593">
    <property type="entry name" value="AAA+_ATPase"/>
</dbReference>
<feature type="domain" description="Sigma-54 factor interaction" evidence="6">
    <location>
        <begin position="188"/>
        <end position="417"/>
    </location>
</feature>
<gene>
    <name evidence="7" type="ORF">A2024_01210</name>
</gene>
<evidence type="ECO:0000313" key="7">
    <source>
        <dbReference type="EMBL" id="OGF08875.1"/>
    </source>
</evidence>
<dbReference type="SUPFAM" id="SSF55781">
    <property type="entry name" value="GAF domain-like"/>
    <property type="match status" value="1"/>
</dbReference>
<keyword evidence="2" id="KW-0067">ATP-binding</keyword>
<accession>A0A1F5R331</accession>
<keyword evidence="1" id="KW-0547">Nucleotide-binding</keyword>
<dbReference type="PROSITE" id="PS00688">
    <property type="entry name" value="SIGMA54_INTERACT_3"/>
    <property type="match status" value="1"/>
</dbReference>
<dbReference type="InterPro" id="IPR029016">
    <property type="entry name" value="GAF-like_dom_sf"/>
</dbReference>
<dbReference type="Gene3D" id="3.40.50.300">
    <property type="entry name" value="P-loop containing nucleotide triphosphate hydrolases"/>
    <property type="match status" value="1"/>
</dbReference>
<dbReference type="InterPro" id="IPR002197">
    <property type="entry name" value="HTH_Fis"/>
</dbReference>
<dbReference type="Pfam" id="PF25601">
    <property type="entry name" value="AAA_lid_14"/>
    <property type="match status" value="1"/>
</dbReference>
<dbReference type="CDD" id="cd00009">
    <property type="entry name" value="AAA"/>
    <property type="match status" value="1"/>
</dbReference>
<dbReference type="SUPFAM" id="SSF52540">
    <property type="entry name" value="P-loop containing nucleoside triphosphate hydrolases"/>
    <property type="match status" value="1"/>
</dbReference>
<dbReference type="InterPro" id="IPR025943">
    <property type="entry name" value="Sigma_54_int_dom_ATP-bd_2"/>
</dbReference>
<protein>
    <recommendedName>
        <fullName evidence="6">Sigma-54 factor interaction domain-containing protein</fullName>
    </recommendedName>
</protein>
<dbReference type="GO" id="GO:0043565">
    <property type="term" value="F:sequence-specific DNA binding"/>
    <property type="evidence" value="ECO:0007669"/>
    <property type="project" value="InterPro"/>
</dbReference>
<dbReference type="InterPro" id="IPR025662">
    <property type="entry name" value="Sigma_54_int_dom_ATP-bd_1"/>
</dbReference>
<dbReference type="InterPro" id="IPR027417">
    <property type="entry name" value="P-loop_NTPase"/>
</dbReference>
<evidence type="ECO:0000259" key="6">
    <source>
        <dbReference type="PROSITE" id="PS50045"/>
    </source>
</evidence>
<dbReference type="PRINTS" id="PR01590">
    <property type="entry name" value="HTHFIS"/>
</dbReference>
<dbReference type="GO" id="GO:0006355">
    <property type="term" value="P:regulation of DNA-templated transcription"/>
    <property type="evidence" value="ECO:0007669"/>
    <property type="project" value="InterPro"/>
</dbReference>
<dbReference type="Proteomes" id="UP000177230">
    <property type="component" value="Unassembled WGS sequence"/>
</dbReference>
<dbReference type="EMBL" id="MFFM01000046">
    <property type="protein sequence ID" value="OGF08875.1"/>
    <property type="molecule type" value="Genomic_DNA"/>
</dbReference>
<dbReference type="PANTHER" id="PTHR32071:SF122">
    <property type="entry name" value="SIGMA FACTOR"/>
    <property type="match status" value="1"/>
</dbReference>
<evidence type="ECO:0000256" key="4">
    <source>
        <dbReference type="ARBA" id="ARBA00023125"/>
    </source>
</evidence>
<dbReference type="Gene3D" id="3.30.450.40">
    <property type="match status" value="1"/>
</dbReference>
<dbReference type="InterPro" id="IPR003018">
    <property type="entry name" value="GAF"/>
</dbReference>
<dbReference type="Pfam" id="PF01590">
    <property type="entry name" value="GAF"/>
    <property type="match status" value="1"/>
</dbReference>
<dbReference type="Gene3D" id="1.10.8.60">
    <property type="match status" value="1"/>
</dbReference>
<dbReference type="InterPro" id="IPR025944">
    <property type="entry name" value="Sigma_54_int_dom_CS"/>
</dbReference>
<evidence type="ECO:0000256" key="2">
    <source>
        <dbReference type="ARBA" id="ARBA00022840"/>
    </source>
</evidence>
<organism evidence="7 8">
    <name type="scientific">Candidatus Edwardsbacteria bacterium GWF2_54_11</name>
    <dbReference type="NCBI Taxonomy" id="1817851"/>
    <lineage>
        <taxon>Bacteria</taxon>
        <taxon>Candidatus Edwardsiibacteriota</taxon>
    </lineage>
</organism>
<evidence type="ECO:0000256" key="1">
    <source>
        <dbReference type="ARBA" id="ARBA00022741"/>
    </source>
</evidence>
<keyword evidence="3" id="KW-0805">Transcription regulation</keyword>
<dbReference type="SMART" id="SM00065">
    <property type="entry name" value="GAF"/>
    <property type="match status" value="1"/>
</dbReference>
<evidence type="ECO:0000256" key="5">
    <source>
        <dbReference type="ARBA" id="ARBA00023163"/>
    </source>
</evidence>
<dbReference type="InterPro" id="IPR002078">
    <property type="entry name" value="Sigma_54_int"/>
</dbReference>
<dbReference type="Pfam" id="PF02954">
    <property type="entry name" value="HTH_8"/>
    <property type="match status" value="1"/>
</dbReference>
<keyword evidence="5" id="KW-0804">Transcription</keyword>
<evidence type="ECO:0000313" key="8">
    <source>
        <dbReference type="Proteomes" id="UP000177230"/>
    </source>
</evidence>
<dbReference type="Pfam" id="PF00158">
    <property type="entry name" value="Sigma54_activat"/>
    <property type="match status" value="1"/>
</dbReference>
<keyword evidence="4" id="KW-0238">DNA-binding</keyword>
<dbReference type="PROSITE" id="PS00676">
    <property type="entry name" value="SIGMA54_INTERACT_2"/>
    <property type="match status" value="1"/>
</dbReference>
<dbReference type="GO" id="GO:0005524">
    <property type="term" value="F:ATP binding"/>
    <property type="evidence" value="ECO:0007669"/>
    <property type="project" value="UniProtKB-KW"/>
</dbReference>
<dbReference type="InterPro" id="IPR009057">
    <property type="entry name" value="Homeodomain-like_sf"/>
</dbReference>